<accession>A0A371D9E1</accession>
<dbReference type="EMBL" id="KZ857407">
    <property type="protein sequence ID" value="RDX49139.1"/>
    <property type="molecule type" value="Genomic_DNA"/>
</dbReference>
<feature type="compositionally biased region" description="Low complexity" evidence="1">
    <location>
        <begin position="508"/>
        <end position="517"/>
    </location>
</feature>
<feature type="compositionally biased region" description="Acidic residues" evidence="1">
    <location>
        <begin position="186"/>
        <end position="207"/>
    </location>
</feature>
<dbReference type="OrthoDB" id="2758170at2759"/>
<feature type="compositionally biased region" description="Basic residues" evidence="1">
    <location>
        <begin position="498"/>
        <end position="507"/>
    </location>
</feature>
<protein>
    <submittedName>
        <fullName evidence="2">Uncharacterized protein</fullName>
    </submittedName>
</protein>
<feature type="compositionally biased region" description="Basic and acidic residues" evidence="1">
    <location>
        <begin position="519"/>
        <end position="528"/>
    </location>
</feature>
<feature type="compositionally biased region" description="Low complexity" evidence="1">
    <location>
        <begin position="35"/>
        <end position="58"/>
    </location>
</feature>
<feature type="region of interest" description="Disordered" evidence="1">
    <location>
        <begin position="186"/>
        <end position="210"/>
    </location>
</feature>
<dbReference type="Pfam" id="PF20414">
    <property type="entry name" value="DUF6698"/>
    <property type="match status" value="1"/>
</dbReference>
<proteinExistence type="predicted"/>
<keyword evidence="3" id="KW-1185">Reference proteome</keyword>
<dbReference type="AlphaFoldDB" id="A0A371D9E1"/>
<dbReference type="STRING" id="139420.A0A371D9E1"/>
<reference evidence="2 3" key="1">
    <citation type="journal article" date="2018" name="Biotechnol. Biofuels">
        <title>Integrative visual omics of the white-rot fungus Polyporus brumalis exposes the biotechnological potential of its oxidative enzymes for delignifying raw plant biomass.</title>
        <authorList>
            <person name="Miyauchi S."/>
            <person name="Rancon A."/>
            <person name="Drula E."/>
            <person name="Hage H."/>
            <person name="Chaduli D."/>
            <person name="Favel A."/>
            <person name="Grisel S."/>
            <person name="Henrissat B."/>
            <person name="Herpoel-Gimbert I."/>
            <person name="Ruiz-Duenas F.J."/>
            <person name="Chevret D."/>
            <person name="Hainaut M."/>
            <person name="Lin J."/>
            <person name="Wang M."/>
            <person name="Pangilinan J."/>
            <person name="Lipzen A."/>
            <person name="Lesage-Meessen L."/>
            <person name="Navarro D."/>
            <person name="Riley R."/>
            <person name="Grigoriev I.V."/>
            <person name="Zhou S."/>
            <person name="Raouche S."/>
            <person name="Rosso M.N."/>
        </authorList>
    </citation>
    <scope>NUCLEOTIDE SEQUENCE [LARGE SCALE GENOMIC DNA]</scope>
    <source>
        <strain evidence="2 3">BRFM 1820</strain>
    </source>
</reference>
<sequence>MGDGIKRKHKERERESEEDRQARKARERQVQLRGVPRTVARTAPPRPTTTTTTTTTTPPREPSLAPANGLDDQVLRERGRSRQRSPSPSSSLTNGNELSVSPPPTPKRRRAGEVSGLDDEAVCERYGKLRKTLFTMGKDSRERNTSASIDAYHDKARAIPRFIHPFMNVHEVLTFGLAYKEQDFDWDTGDGDDNDAESEEGVEDDEESPKAIRARELTTKRELFYQYNALIDSVPGLKTDIHLMDDDQLELLADYLQKVSAQARGTDFGHIAGRIITYMNATNDNAPADAPKLPAILPKTLRGYGNYHTAYALIPPNFTESFERDWEKVCDMILKKEIRIPADDWPSFLFDLEIYNQPDEDSDLAALLRSELFKMLFKSLWTGPISVGMSGGRPDKVPGKPPIGVHYKVKAVTPRALAYTAVLAREALTAHDWSLMDLDFNNCQFFDGLISLFEEPMTSWAKKTLEYWNSEVYGNLSPQATRDMTNGRQTMAQIISSKLKRRKKVVARRSSASPPADDSAEHGQGRSDDTDDIVDSSGSGSGTSDVPPRASSPSPSGSGAGTGSSSGSSDAE</sequence>
<evidence type="ECO:0000313" key="3">
    <source>
        <dbReference type="Proteomes" id="UP000256964"/>
    </source>
</evidence>
<evidence type="ECO:0000256" key="1">
    <source>
        <dbReference type="SAM" id="MobiDB-lite"/>
    </source>
</evidence>
<gene>
    <name evidence="2" type="ORF">OH76DRAFT_1483355</name>
</gene>
<feature type="compositionally biased region" description="Basic and acidic residues" evidence="1">
    <location>
        <begin position="12"/>
        <end position="30"/>
    </location>
</feature>
<feature type="region of interest" description="Disordered" evidence="1">
    <location>
        <begin position="1"/>
        <end position="116"/>
    </location>
</feature>
<feature type="compositionally biased region" description="Basic residues" evidence="1">
    <location>
        <begin position="1"/>
        <end position="11"/>
    </location>
</feature>
<dbReference type="Proteomes" id="UP000256964">
    <property type="component" value="Unassembled WGS sequence"/>
</dbReference>
<organism evidence="2 3">
    <name type="scientific">Lentinus brumalis</name>
    <dbReference type="NCBI Taxonomy" id="2498619"/>
    <lineage>
        <taxon>Eukaryota</taxon>
        <taxon>Fungi</taxon>
        <taxon>Dikarya</taxon>
        <taxon>Basidiomycota</taxon>
        <taxon>Agaricomycotina</taxon>
        <taxon>Agaricomycetes</taxon>
        <taxon>Polyporales</taxon>
        <taxon>Polyporaceae</taxon>
        <taxon>Lentinus</taxon>
    </lineage>
</organism>
<evidence type="ECO:0000313" key="2">
    <source>
        <dbReference type="EMBL" id="RDX49139.1"/>
    </source>
</evidence>
<dbReference type="InterPro" id="IPR046521">
    <property type="entry name" value="DUF6698"/>
</dbReference>
<feature type="region of interest" description="Disordered" evidence="1">
    <location>
        <begin position="496"/>
        <end position="572"/>
    </location>
</feature>
<name>A0A371D9E1_9APHY</name>
<feature type="compositionally biased region" description="Low complexity" evidence="1">
    <location>
        <begin position="535"/>
        <end position="557"/>
    </location>
</feature>